<evidence type="ECO:0000313" key="3">
    <source>
        <dbReference type="Proteomes" id="UP000091979"/>
    </source>
</evidence>
<dbReference type="STRING" id="1560234.SP90_13745"/>
<dbReference type="AlphaFoldDB" id="A0A1B7XA50"/>
<gene>
    <name evidence="2" type="ORF">SP90_13745</name>
</gene>
<feature type="domain" description="DUF4875" evidence="1">
    <location>
        <begin position="32"/>
        <end position="172"/>
    </location>
</feature>
<dbReference type="OrthoDB" id="5464879at2"/>
<proteinExistence type="predicted"/>
<keyword evidence="3" id="KW-1185">Reference proteome</keyword>
<dbReference type="RefSeq" id="WP_066857426.1">
    <property type="nucleotide sequence ID" value="NZ_JXMS01000028.1"/>
</dbReference>
<dbReference type="EMBL" id="JXMS01000028">
    <property type="protein sequence ID" value="OBQ46251.1"/>
    <property type="molecule type" value="Genomic_DNA"/>
</dbReference>
<organism evidence="2 3">
    <name type="scientific">Halodesulfovibrio spirochaetisodalis</name>
    <dbReference type="NCBI Taxonomy" id="1560234"/>
    <lineage>
        <taxon>Bacteria</taxon>
        <taxon>Pseudomonadati</taxon>
        <taxon>Thermodesulfobacteriota</taxon>
        <taxon>Desulfovibrionia</taxon>
        <taxon>Desulfovibrionales</taxon>
        <taxon>Desulfovibrionaceae</taxon>
        <taxon>Halodesulfovibrio</taxon>
    </lineage>
</organism>
<dbReference type="InterPro" id="IPR032383">
    <property type="entry name" value="DUF4875"/>
</dbReference>
<name>A0A1B7XA50_9BACT</name>
<protein>
    <recommendedName>
        <fullName evidence="1">DUF4875 domain-containing protein</fullName>
    </recommendedName>
</protein>
<dbReference type="Proteomes" id="UP000091979">
    <property type="component" value="Unassembled WGS sequence"/>
</dbReference>
<dbReference type="Gene3D" id="3.10.310.90">
    <property type="match status" value="1"/>
</dbReference>
<reference evidence="2 3" key="1">
    <citation type="submission" date="2015-01" db="EMBL/GenBank/DDBJ databases">
        <title>Desulfovibrio sp. JC271 draft genome sequence.</title>
        <authorList>
            <person name="Shivani Y."/>
            <person name="Subhash Y."/>
            <person name="Sasikala C."/>
            <person name="Ramana C.V."/>
        </authorList>
    </citation>
    <scope>NUCLEOTIDE SEQUENCE [LARGE SCALE GENOMIC DNA]</scope>
    <source>
        <strain evidence="2 3">JC271</strain>
    </source>
</reference>
<comment type="caution">
    <text evidence="2">The sequence shown here is derived from an EMBL/GenBank/DDBJ whole genome shotgun (WGS) entry which is preliminary data.</text>
</comment>
<dbReference type="PATRIC" id="fig|1560234.3.peg.1863"/>
<accession>A0A1B7XA50</accession>
<evidence type="ECO:0000259" key="1">
    <source>
        <dbReference type="Pfam" id="PF16175"/>
    </source>
</evidence>
<evidence type="ECO:0000313" key="2">
    <source>
        <dbReference type="EMBL" id="OBQ46251.1"/>
    </source>
</evidence>
<sequence length="185" mass="21245">MRYLVCAFLAGFIVFCTLQSSKAEVKKYKCVAVKSENVQEPDLRRMRATVVVSEAHLLSKKDLVDTAKAAALELFEKSKMQVIVVKLYPSKEYAEYFPQMLDMTYAPEAIGWDGKPAATWVAYIAEKMPSEEEMFRIRTWIVEQAKNKQTILDRKQALAKKMKIPVDDVYFPIFNLVPCLMENES</sequence>
<dbReference type="Pfam" id="PF16175">
    <property type="entry name" value="DUF4875"/>
    <property type="match status" value="1"/>
</dbReference>